<dbReference type="RefSeq" id="WP_193710294.1">
    <property type="nucleotide sequence ID" value="NZ_JAEHNY010000001.1"/>
</dbReference>
<proteinExistence type="predicted"/>
<keyword evidence="2" id="KW-0732">Signal</keyword>
<protein>
    <recommendedName>
        <fullName evidence="5">Tetratricopeptide repeat-containing protein</fullName>
    </recommendedName>
</protein>
<organism evidence="3 4">
    <name type="scientific">Salegentibacter maritimus</name>
    <dbReference type="NCBI Taxonomy" id="2794347"/>
    <lineage>
        <taxon>Bacteria</taxon>
        <taxon>Pseudomonadati</taxon>
        <taxon>Bacteroidota</taxon>
        <taxon>Flavobacteriia</taxon>
        <taxon>Flavobacteriales</taxon>
        <taxon>Flavobacteriaceae</taxon>
        <taxon>Salegentibacter</taxon>
    </lineage>
</organism>
<accession>A0ABS0TEP5</accession>
<dbReference type="InterPro" id="IPR019734">
    <property type="entry name" value="TPR_rpt"/>
</dbReference>
<keyword evidence="1" id="KW-0802">TPR repeat</keyword>
<evidence type="ECO:0000256" key="2">
    <source>
        <dbReference type="SAM" id="SignalP"/>
    </source>
</evidence>
<dbReference type="SMART" id="SM00028">
    <property type="entry name" value="TPR"/>
    <property type="match status" value="3"/>
</dbReference>
<evidence type="ECO:0000313" key="4">
    <source>
        <dbReference type="Proteomes" id="UP000635665"/>
    </source>
</evidence>
<evidence type="ECO:0008006" key="5">
    <source>
        <dbReference type="Google" id="ProtNLM"/>
    </source>
</evidence>
<feature type="chain" id="PRO_5045716115" description="Tetratricopeptide repeat-containing protein" evidence="2">
    <location>
        <begin position="22"/>
        <end position="292"/>
    </location>
</feature>
<dbReference type="Gene3D" id="1.25.40.10">
    <property type="entry name" value="Tetratricopeptide repeat domain"/>
    <property type="match status" value="1"/>
</dbReference>
<gene>
    <name evidence="3" type="ORF">I6U50_01725</name>
</gene>
<dbReference type="Proteomes" id="UP000635665">
    <property type="component" value="Unassembled WGS sequence"/>
</dbReference>
<feature type="repeat" description="TPR" evidence="1">
    <location>
        <begin position="51"/>
        <end position="84"/>
    </location>
</feature>
<dbReference type="SUPFAM" id="SSF48452">
    <property type="entry name" value="TPR-like"/>
    <property type="match status" value="1"/>
</dbReference>
<evidence type="ECO:0000256" key="1">
    <source>
        <dbReference type="PROSITE-ProRule" id="PRU00339"/>
    </source>
</evidence>
<keyword evidence="4" id="KW-1185">Reference proteome</keyword>
<reference evidence="3 4" key="1">
    <citation type="submission" date="2020-12" db="EMBL/GenBank/DDBJ databases">
        <title>Salegentibacter orientalis sp. nov., isolated from costal sediment.</title>
        <authorList>
            <person name="Lian F.-B."/>
        </authorList>
    </citation>
    <scope>NUCLEOTIDE SEQUENCE [LARGE SCALE GENOMIC DNA]</scope>
    <source>
        <strain evidence="3 4">F60176</strain>
    </source>
</reference>
<sequence>MTRYIVTFLLFVLCFLPPADAQTKFEVGENFLNQHQIKKAKNVFKEYPGNEKATEYLGDIASFEKKWDEAIRYYKNLVEKDPNSAVYNFKLGGALGMQALEASKFKAALMINDIKTYLNKAAELDKNHSEVRRALVELYMQLPAIVGGDKQVAEQYVRELKAINKVDAYLGEAYIYKIENDREKMTEAVKKALQFAQNNPKLIERNYLNYELGERAATLKIMPEAAIGFLKDYAENYNYKDLKSPAWAHYHIAKLQALQKNQDKALIHVNKALAEKFNFPEAEKLKQEILEM</sequence>
<name>A0ABS0TEP5_9FLAO</name>
<dbReference type="EMBL" id="JAEHNY010000001">
    <property type="protein sequence ID" value="MBI6118736.1"/>
    <property type="molecule type" value="Genomic_DNA"/>
</dbReference>
<feature type="signal peptide" evidence="2">
    <location>
        <begin position="1"/>
        <end position="21"/>
    </location>
</feature>
<comment type="caution">
    <text evidence="3">The sequence shown here is derived from an EMBL/GenBank/DDBJ whole genome shotgun (WGS) entry which is preliminary data.</text>
</comment>
<dbReference type="InterPro" id="IPR011990">
    <property type="entry name" value="TPR-like_helical_dom_sf"/>
</dbReference>
<evidence type="ECO:0000313" key="3">
    <source>
        <dbReference type="EMBL" id="MBI6118736.1"/>
    </source>
</evidence>
<dbReference type="PROSITE" id="PS50005">
    <property type="entry name" value="TPR"/>
    <property type="match status" value="1"/>
</dbReference>